<dbReference type="PANTHER" id="PTHR11122:SF13">
    <property type="entry name" value="GLUCOSE-6-PHOSPHATE 1-EPIMERASE"/>
    <property type="match status" value="1"/>
</dbReference>
<dbReference type="Gene3D" id="2.70.98.10">
    <property type="match status" value="1"/>
</dbReference>
<sequence>MAIERISAPNMELSPHGGQLLSVPGHSADLLYLSPSADPEHGAIRGGMPIIAPWFGGLLDLEPSHGWARRRPWKLDVRDNGVIATCTWRGLALAMTVEAKAPTGVNGAFSVVLSATNKTDSPKMLQLAMHPYFRVSDATTVMVTQSEHATGFNGSLYDEIWSLPNPEADSETARPDAIATITDPGLGRAIHIRYIGADHTVVWNPGADAARKMVDLPDEDWKKFVCVEPAFLGPELQGGLLGPGQQVRLIMLAQESPLQ</sequence>
<name>A0A2A9DPE2_9CORY</name>
<gene>
    <name evidence="1" type="ORF">ATK06_1354</name>
</gene>
<dbReference type="STRING" id="1724.GCA_001044175_01375"/>
<dbReference type="GO" id="GO:0005975">
    <property type="term" value="P:carbohydrate metabolic process"/>
    <property type="evidence" value="ECO:0007669"/>
    <property type="project" value="InterPro"/>
</dbReference>
<dbReference type="AlphaFoldDB" id="A0A2A9DPE2"/>
<dbReference type="GO" id="GO:0030246">
    <property type="term" value="F:carbohydrate binding"/>
    <property type="evidence" value="ECO:0007669"/>
    <property type="project" value="InterPro"/>
</dbReference>
<organism evidence="1 2">
    <name type="scientific">Corynebacterium renale</name>
    <dbReference type="NCBI Taxonomy" id="1724"/>
    <lineage>
        <taxon>Bacteria</taxon>
        <taxon>Bacillati</taxon>
        <taxon>Actinomycetota</taxon>
        <taxon>Actinomycetes</taxon>
        <taxon>Mycobacteriales</taxon>
        <taxon>Corynebacteriaceae</taxon>
        <taxon>Corynebacterium</taxon>
    </lineage>
</organism>
<dbReference type="SUPFAM" id="SSF74650">
    <property type="entry name" value="Galactose mutarotase-like"/>
    <property type="match status" value="1"/>
</dbReference>
<dbReference type="RefSeq" id="WP_053072669.1">
    <property type="nucleotide sequence ID" value="NZ_LDYE01000003.1"/>
</dbReference>
<dbReference type="InterPro" id="IPR011013">
    <property type="entry name" value="Gal_mutarotase_sf_dom"/>
</dbReference>
<evidence type="ECO:0000313" key="2">
    <source>
        <dbReference type="Proteomes" id="UP000221653"/>
    </source>
</evidence>
<reference evidence="1 2" key="1">
    <citation type="submission" date="2017-10" db="EMBL/GenBank/DDBJ databases">
        <title>Sequencing the genomes of 1000 actinobacteria strains.</title>
        <authorList>
            <person name="Klenk H.-P."/>
        </authorList>
    </citation>
    <scope>NUCLEOTIDE SEQUENCE [LARGE SCALE GENOMIC DNA]</scope>
    <source>
        <strain evidence="1 2">DSM 20688</strain>
    </source>
</reference>
<evidence type="ECO:0000313" key="1">
    <source>
        <dbReference type="EMBL" id="PFG28251.1"/>
    </source>
</evidence>
<protein>
    <submittedName>
        <fullName evidence="1">Glucose-6-phosphate 1-epimerase</fullName>
    </submittedName>
</protein>
<dbReference type="GO" id="GO:0016853">
    <property type="term" value="F:isomerase activity"/>
    <property type="evidence" value="ECO:0007669"/>
    <property type="project" value="InterPro"/>
</dbReference>
<dbReference type="PANTHER" id="PTHR11122">
    <property type="entry name" value="APOSPORY-ASSOCIATED PROTEIN C-RELATED"/>
    <property type="match status" value="1"/>
</dbReference>
<comment type="caution">
    <text evidence="1">The sequence shown here is derived from an EMBL/GenBank/DDBJ whole genome shotgun (WGS) entry which is preliminary data.</text>
</comment>
<dbReference type="Proteomes" id="UP000221653">
    <property type="component" value="Unassembled WGS sequence"/>
</dbReference>
<dbReference type="InterPro" id="IPR008183">
    <property type="entry name" value="Aldose_1/G6P_1-epimerase"/>
</dbReference>
<dbReference type="EMBL" id="PDJF01000001">
    <property type="protein sequence ID" value="PFG28251.1"/>
    <property type="molecule type" value="Genomic_DNA"/>
</dbReference>
<accession>A0A2A9DPE2</accession>
<dbReference type="OrthoDB" id="9790727at2"/>
<dbReference type="InterPro" id="IPR014718">
    <property type="entry name" value="GH-type_carb-bd"/>
</dbReference>
<keyword evidence="2" id="KW-1185">Reference proteome</keyword>
<proteinExistence type="predicted"/>
<dbReference type="Pfam" id="PF01263">
    <property type="entry name" value="Aldose_epim"/>
    <property type="match status" value="1"/>
</dbReference>